<reference evidence="6" key="2">
    <citation type="journal article" date="2014" name="ISME J.">
        <title>Microbial stratification in low pH oxic and suboxic macroscopic growths along an acid mine drainage.</title>
        <authorList>
            <person name="Mendez-Garcia C."/>
            <person name="Mesa V."/>
            <person name="Sprenger R.R."/>
            <person name="Richter M."/>
            <person name="Diez M.S."/>
            <person name="Solano J."/>
            <person name="Bargiela R."/>
            <person name="Golyshina O.V."/>
            <person name="Manteca A."/>
            <person name="Ramos J.L."/>
            <person name="Gallego J.R."/>
            <person name="Llorente I."/>
            <person name="Martins Dos Santos V.A."/>
            <person name="Jensen O.N."/>
            <person name="Pelaez A.I."/>
            <person name="Sanchez J."/>
            <person name="Ferrer M."/>
        </authorList>
    </citation>
    <scope>NUCLEOTIDE SEQUENCE</scope>
</reference>
<proteinExistence type="predicted"/>
<evidence type="ECO:0000256" key="2">
    <source>
        <dbReference type="ARBA" id="ARBA00023125"/>
    </source>
</evidence>
<protein>
    <submittedName>
        <fullName evidence="6">Integrase/recombinase</fullName>
    </submittedName>
</protein>
<dbReference type="SUPFAM" id="SSF56349">
    <property type="entry name" value="DNA breaking-rejoining enzymes"/>
    <property type="match status" value="1"/>
</dbReference>
<dbReference type="Gene3D" id="1.10.150.130">
    <property type="match status" value="1"/>
</dbReference>
<feature type="domain" description="Tyr recombinase" evidence="4">
    <location>
        <begin position="82"/>
        <end position="267"/>
    </location>
</feature>
<dbReference type="PROSITE" id="PS51900">
    <property type="entry name" value="CB"/>
    <property type="match status" value="1"/>
</dbReference>
<evidence type="ECO:0000259" key="5">
    <source>
        <dbReference type="PROSITE" id="PS51900"/>
    </source>
</evidence>
<dbReference type="GO" id="GO:0006310">
    <property type="term" value="P:DNA recombination"/>
    <property type="evidence" value="ECO:0007669"/>
    <property type="project" value="UniProtKB-KW"/>
</dbReference>
<dbReference type="InterPro" id="IPR044068">
    <property type="entry name" value="CB"/>
</dbReference>
<accession>T1C577</accession>
<dbReference type="GO" id="GO:0015074">
    <property type="term" value="P:DNA integration"/>
    <property type="evidence" value="ECO:0007669"/>
    <property type="project" value="UniProtKB-KW"/>
</dbReference>
<dbReference type="InterPro" id="IPR010998">
    <property type="entry name" value="Integrase_recombinase_N"/>
</dbReference>
<dbReference type="InterPro" id="IPR013762">
    <property type="entry name" value="Integrase-like_cat_sf"/>
</dbReference>
<dbReference type="InterPro" id="IPR050090">
    <property type="entry name" value="Tyrosine_recombinase_XerCD"/>
</dbReference>
<dbReference type="EMBL" id="AUZX01002281">
    <property type="protein sequence ID" value="EQD77142.1"/>
    <property type="molecule type" value="Genomic_DNA"/>
</dbReference>
<feature type="domain" description="Core-binding (CB)" evidence="5">
    <location>
        <begin position="1"/>
        <end position="58"/>
    </location>
</feature>
<dbReference type="Gene3D" id="1.10.443.10">
    <property type="entry name" value="Intergrase catalytic core"/>
    <property type="match status" value="1"/>
</dbReference>
<keyword evidence="1" id="KW-0229">DNA integration</keyword>
<dbReference type="Pfam" id="PF00589">
    <property type="entry name" value="Phage_integrase"/>
    <property type="match status" value="1"/>
</dbReference>
<dbReference type="PANTHER" id="PTHR30349">
    <property type="entry name" value="PHAGE INTEGRASE-RELATED"/>
    <property type="match status" value="1"/>
</dbReference>
<sequence length="299" mass="34145">LVHVAHACHKPITRLALANLDADRVLSFLREIESARGNSAQTRNQRLAALHTFYRFLANRDPQLLWQAQRVAAIPTKRCSPSETCYLERDQIAALFKSLPTEGPVALRDRALLMLLYNSGARAQEICDLRVSDVDLEGPLRVRLHGKGDKWRTCPLWPVTADLLRQLDSVRNGSPQSALFRSRTRQAMTRFGIYKLVRRHTNALHRDRFTRQHHGISPHVFRHTTAMHLLESGVDVNVIRAWLGHVSLDTTNRYAEITLRTKEAAVAACLPPDSPAAEEPRRSLRWRDDQELLKWLQSL</sequence>
<keyword evidence="2" id="KW-0238">DNA-binding</keyword>
<evidence type="ECO:0000259" key="4">
    <source>
        <dbReference type="PROSITE" id="PS51898"/>
    </source>
</evidence>
<dbReference type="PROSITE" id="PS51898">
    <property type="entry name" value="TYR_RECOMBINASE"/>
    <property type="match status" value="1"/>
</dbReference>
<dbReference type="PANTHER" id="PTHR30349:SF81">
    <property type="entry name" value="TYROSINE RECOMBINASE XERC"/>
    <property type="match status" value="1"/>
</dbReference>
<reference evidence="6" key="1">
    <citation type="submission" date="2013-08" db="EMBL/GenBank/DDBJ databases">
        <authorList>
            <person name="Mendez C."/>
            <person name="Richter M."/>
            <person name="Ferrer M."/>
            <person name="Sanchez J."/>
        </authorList>
    </citation>
    <scope>NUCLEOTIDE SEQUENCE</scope>
</reference>
<dbReference type="InterPro" id="IPR011010">
    <property type="entry name" value="DNA_brk_join_enz"/>
</dbReference>
<dbReference type="GO" id="GO:0003677">
    <property type="term" value="F:DNA binding"/>
    <property type="evidence" value="ECO:0007669"/>
    <property type="project" value="UniProtKB-KW"/>
</dbReference>
<name>T1C577_9ZZZZ</name>
<dbReference type="AlphaFoldDB" id="T1C577"/>
<feature type="non-terminal residue" evidence="6">
    <location>
        <position position="1"/>
    </location>
</feature>
<dbReference type="Pfam" id="PF02899">
    <property type="entry name" value="Phage_int_SAM_1"/>
    <property type="match status" value="1"/>
</dbReference>
<evidence type="ECO:0000256" key="1">
    <source>
        <dbReference type="ARBA" id="ARBA00022908"/>
    </source>
</evidence>
<gene>
    <name evidence="6" type="ORF">B1A_03102</name>
</gene>
<dbReference type="InterPro" id="IPR004107">
    <property type="entry name" value="Integrase_SAM-like_N"/>
</dbReference>
<dbReference type="InterPro" id="IPR002104">
    <property type="entry name" value="Integrase_catalytic"/>
</dbReference>
<organism evidence="6">
    <name type="scientific">mine drainage metagenome</name>
    <dbReference type="NCBI Taxonomy" id="410659"/>
    <lineage>
        <taxon>unclassified sequences</taxon>
        <taxon>metagenomes</taxon>
        <taxon>ecological metagenomes</taxon>
    </lineage>
</organism>
<evidence type="ECO:0000313" key="6">
    <source>
        <dbReference type="EMBL" id="EQD77142.1"/>
    </source>
</evidence>
<keyword evidence="3" id="KW-0233">DNA recombination</keyword>
<evidence type="ECO:0000256" key="3">
    <source>
        <dbReference type="ARBA" id="ARBA00023172"/>
    </source>
</evidence>
<comment type="caution">
    <text evidence="6">The sequence shown here is derived from an EMBL/GenBank/DDBJ whole genome shotgun (WGS) entry which is preliminary data.</text>
</comment>